<dbReference type="STRING" id="767434.Fraau_1618"/>
<organism evidence="18 19">
    <name type="scientific">Frateuria aurantia (strain ATCC 33424 / DSM 6220 / KCTC 2777 / LMG 1558 / NBRC 3245 / NCIMB 13370)</name>
    <name type="common">Acetobacter aurantius</name>
    <dbReference type="NCBI Taxonomy" id="767434"/>
    <lineage>
        <taxon>Bacteria</taxon>
        <taxon>Pseudomonadati</taxon>
        <taxon>Pseudomonadota</taxon>
        <taxon>Gammaproteobacteria</taxon>
        <taxon>Lysobacterales</taxon>
        <taxon>Rhodanobacteraceae</taxon>
        <taxon>Frateuria</taxon>
    </lineage>
</organism>
<dbReference type="eggNOG" id="COG4772">
    <property type="taxonomic scope" value="Bacteria"/>
</dbReference>
<keyword evidence="11 12" id="KW-0998">Cell outer membrane</keyword>
<protein>
    <submittedName>
        <fullName evidence="18">Outer membrane receptor protein</fullName>
    </submittedName>
</protein>
<evidence type="ECO:0000313" key="19">
    <source>
        <dbReference type="Proteomes" id="UP000005234"/>
    </source>
</evidence>
<feature type="chain" id="PRO_5003614313" evidence="15">
    <location>
        <begin position="29"/>
        <end position="794"/>
    </location>
</feature>
<evidence type="ECO:0000256" key="11">
    <source>
        <dbReference type="ARBA" id="ARBA00023237"/>
    </source>
</evidence>
<dbReference type="PANTHER" id="PTHR32552:SF89">
    <property type="entry name" value="CATECHOLATE SIDEROPHORE RECEPTOR FIU"/>
    <property type="match status" value="1"/>
</dbReference>
<evidence type="ECO:0000259" key="17">
    <source>
        <dbReference type="Pfam" id="PF07715"/>
    </source>
</evidence>
<evidence type="ECO:0000259" key="16">
    <source>
        <dbReference type="Pfam" id="PF00593"/>
    </source>
</evidence>
<feature type="region of interest" description="Disordered" evidence="14">
    <location>
        <begin position="33"/>
        <end position="52"/>
    </location>
</feature>
<dbReference type="InterPro" id="IPR036942">
    <property type="entry name" value="Beta-barrel_TonB_sf"/>
</dbReference>
<dbReference type="AlphaFoldDB" id="H8L6U7"/>
<evidence type="ECO:0000256" key="10">
    <source>
        <dbReference type="ARBA" id="ARBA00023136"/>
    </source>
</evidence>
<keyword evidence="2 12" id="KW-0813">Transport</keyword>
<keyword evidence="7" id="KW-0408">Iron</keyword>
<keyword evidence="5 12" id="KW-0812">Transmembrane</keyword>
<gene>
    <name evidence="18" type="ordered locus">Fraau_1618</name>
</gene>
<dbReference type="GO" id="GO:0009279">
    <property type="term" value="C:cell outer membrane"/>
    <property type="evidence" value="ECO:0007669"/>
    <property type="project" value="UniProtKB-SubCell"/>
</dbReference>
<dbReference type="OrthoDB" id="15609at2"/>
<dbReference type="Pfam" id="PF07715">
    <property type="entry name" value="Plug"/>
    <property type="match status" value="1"/>
</dbReference>
<comment type="subcellular location">
    <subcellularLocation>
        <location evidence="1 12">Cell outer membrane</location>
        <topology evidence="1 12">Multi-pass membrane protein</topology>
    </subcellularLocation>
</comment>
<dbReference type="PROSITE" id="PS52016">
    <property type="entry name" value="TONB_DEPENDENT_REC_3"/>
    <property type="match status" value="1"/>
</dbReference>
<keyword evidence="8" id="KW-0406">Ion transport</keyword>
<dbReference type="Proteomes" id="UP000005234">
    <property type="component" value="Chromosome"/>
</dbReference>
<keyword evidence="6 15" id="KW-0732">Signal</keyword>
<keyword evidence="19" id="KW-1185">Reference proteome</keyword>
<keyword evidence="3 12" id="KW-1134">Transmembrane beta strand</keyword>
<feature type="domain" description="TonB-dependent receptor-like beta-barrel" evidence="16">
    <location>
        <begin position="281"/>
        <end position="754"/>
    </location>
</feature>
<dbReference type="Pfam" id="PF00593">
    <property type="entry name" value="TonB_dep_Rec_b-barrel"/>
    <property type="match status" value="1"/>
</dbReference>
<accession>H8L6U7</accession>
<evidence type="ECO:0000256" key="4">
    <source>
        <dbReference type="ARBA" id="ARBA00022496"/>
    </source>
</evidence>
<proteinExistence type="inferred from homology"/>
<evidence type="ECO:0000256" key="5">
    <source>
        <dbReference type="ARBA" id="ARBA00022692"/>
    </source>
</evidence>
<evidence type="ECO:0000256" key="14">
    <source>
        <dbReference type="SAM" id="MobiDB-lite"/>
    </source>
</evidence>
<dbReference type="InterPro" id="IPR012910">
    <property type="entry name" value="Plug_dom"/>
</dbReference>
<dbReference type="KEGG" id="fau:Fraau_1618"/>
<name>H8L6U7_FRAAD</name>
<dbReference type="RefSeq" id="WP_014403038.1">
    <property type="nucleotide sequence ID" value="NC_017033.1"/>
</dbReference>
<feature type="domain" description="TonB-dependent receptor plug" evidence="17">
    <location>
        <begin position="71"/>
        <end position="179"/>
    </location>
</feature>
<dbReference type="HOGENOM" id="CLU_017621_0_0_6"/>
<keyword evidence="18" id="KW-0675">Receptor</keyword>
<evidence type="ECO:0000256" key="1">
    <source>
        <dbReference type="ARBA" id="ARBA00004571"/>
    </source>
</evidence>
<dbReference type="InterPro" id="IPR000531">
    <property type="entry name" value="Beta-barrel_TonB"/>
</dbReference>
<dbReference type="Gene3D" id="2.40.170.20">
    <property type="entry name" value="TonB-dependent receptor, beta-barrel domain"/>
    <property type="match status" value="1"/>
</dbReference>
<evidence type="ECO:0000256" key="7">
    <source>
        <dbReference type="ARBA" id="ARBA00023004"/>
    </source>
</evidence>
<keyword evidence="9 13" id="KW-0798">TonB box</keyword>
<keyword evidence="4" id="KW-0410">Iron transport</keyword>
<keyword evidence="10 12" id="KW-0472">Membrane</keyword>
<comment type="similarity">
    <text evidence="12 13">Belongs to the TonB-dependent receptor family.</text>
</comment>
<dbReference type="PANTHER" id="PTHR32552">
    <property type="entry name" value="FERRICHROME IRON RECEPTOR-RELATED"/>
    <property type="match status" value="1"/>
</dbReference>
<evidence type="ECO:0000256" key="6">
    <source>
        <dbReference type="ARBA" id="ARBA00022729"/>
    </source>
</evidence>
<evidence type="ECO:0000256" key="3">
    <source>
        <dbReference type="ARBA" id="ARBA00022452"/>
    </source>
</evidence>
<dbReference type="Gene3D" id="2.170.130.10">
    <property type="entry name" value="TonB-dependent receptor, plug domain"/>
    <property type="match status" value="1"/>
</dbReference>
<feature type="signal peptide" evidence="15">
    <location>
        <begin position="1"/>
        <end position="28"/>
    </location>
</feature>
<dbReference type="GO" id="GO:0015344">
    <property type="term" value="F:siderophore uptake transmembrane transporter activity"/>
    <property type="evidence" value="ECO:0007669"/>
    <property type="project" value="TreeGrafter"/>
</dbReference>
<evidence type="ECO:0000256" key="9">
    <source>
        <dbReference type="ARBA" id="ARBA00023077"/>
    </source>
</evidence>
<reference evidence="18" key="1">
    <citation type="submission" date="2012-02" db="EMBL/GenBank/DDBJ databases">
        <title>The complete genome of Frateuria aurantia DSM 6220.</title>
        <authorList>
            <consortium name="US DOE Joint Genome Institute (JGI-PGF)"/>
            <person name="Lucas S."/>
            <person name="Copeland A."/>
            <person name="Lapidus A."/>
            <person name="Glavina del Rio T."/>
            <person name="Dalin E."/>
            <person name="Tice H."/>
            <person name="Bruce D."/>
            <person name="Goodwin L."/>
            <person name="Pitluck S."/>
            <person name="Peters L."/>
            <person name="Ovchinnikova G."/>
            <person name="Teshima H."/>
            <person name="Kyrpides N."/>
            <person name="Mavromatis K."/>
            <person name="Ivanova N."/>
            <person name="Brettin T."/>
            <person name="Detter J.C."/>
            <person name="Han C."/>
            <person name="Larimer F."/>
            <person name="Land M."/>
            <person name="Hauser L."/>
            <person name="Markowitz V."/>
            <person name="Cheng J.-F."/>
            <person name="Hugenholtz P."/>
            <person name="Woyke T."/>
            <person name="Wu D."/>
            <person name="Brambilla E."/>
            <person name="Klenk H.-P."/>
            <person name="Eisen J.A."/>
        </authorList>
    </citation>
    <scope>NUCLEOTIDE SEQUENCE</scope>
    <source>
        <strain evidence="18">DSM 6220</strain>
    </source>
</reference>
<evidence type="ECO:0000256" key="8">
    <source>
        <dbReference type="ARBA" id="ARBA00023065"/>
    </source>
</evidence>
<evidence type="ECO:0000256" key="2">
    <source>
        <dbReference type="ARBA" id="ARBA00022448"/>
    </source>
</evidence>
<evidence type="ECO:0000313" key="18">
    <source>
        <dbReference type="EMBL" id="AFC86033.1"/>
    </source>
</evidence>
<evidence type="ECO:0000256" key="13">
    <source>
        <dbReference type="RuleBase" id="RU003357"/>
    </source>
</evidence>
<sequence length="794" mass="87889">MRKTTVHRHTQLLLSISLALGLIPCAMATDQAASSQAPDGKSQAQKPRKSTTLSTIAVNTQVLAGGLMADQDAPKAVSTISAQAIAALPITADYTQMINSMPGVNAASPDGFGLTDNSSYTVRGFNASEVGVTMDGVPVNDVGDYVPYPSEYGEARNYASVTLMQGSADIDMPDLGAVGGHIAFITQAPTRDFNVYVGQTFGSYDARSTFVRVNTGDTGPVRSWISFSQNSNDKWRGAGTNDIRRVQAKSLWTINDHNSLTFNFNYNHEANYFYSPMSRSQFGENGYKYDYGTHWLTTPKGGFPSSQLYGDDPTYQAQNNYYKLYQNPFKSYVTSLDGEFRLTDDLSLSVIPYFQYGMGNGSYPGFLPLRTGANGKPYVVADQDADGQYAVLDAYQGYTYRPGINAKFTLNLGMDHTLEWGLWYERSRQNDFINASYVDPETGSPSSIWGDRDLLTYANGKVWQNYNEHDTTTVKKLFVQDTWTPTDSLTINLGTSFLDTTRQNQFVMYPGNTDPDFGTAPLSSRNNYHKFLPTLGVSWQVNDANQIYYSLTKTFRAPEDAATYGNSRLGLPAPLPESAWSNELGWRYSSGPLNVHADLYLANMTNRTAIGEDQNTYINYYINAGPVRMAGFNAEGTLELGHGFSLYGSYTYTQARIKDNLYLPSADGSAGTWYATRGRQFTGAPRNMAYLGMHYAHQGLTVDLNGKFTGSEYGDFLNTDKVPWNFTMNGSASYDFGDHGILHHPTIALNVLNLWNRHYLALPYSPTISAAESSPTYYVGAPREWYLTLSTQFF</sequence>
<dbReference type="InterPro" id="IPR039426">
    <property type="entry name" value="TonB-dep_rcpt-like"/>
</dbReference>
<evidence type="ECO:0000256" key="12">
    <source>
        <dbReference type="PROSITE-ProRule" id="PRU01360"/>
    </source>
</evidence>
<dbReference type="EMBL" id="CP003350">
    <property type="protein sequence ID" value="AFC86033.1"/>
    <property type="molecule type" value="Genomic_DNA"/>
</dbReference>
<dbReference type="SUPFAM" id="SSF56935">
    <property type="entry name" value="Porins"/>
    <property type="match status" value="1"/>
</dbReference>
<evidence type="ECO:0000256" key="15">
    <source>
        <dbReference type="SAM" id="SignalP"/>
    </source>
</evidence>
<dbReference type="InterPro" id="IPR037066">
    <property type="entry name" value="Plug_dom_sf"/>
</dbReference>